<gene>
    <name evidence="1" type="ORF">LMG27952_05045</name>
</gene>
<dbReference type="EMBL" id="CAJHCQ010000014">
    <property type="protein sequence ID" value="CAD6550663.1"/>
    <property type="molecule type" value="Genomic_DNA"/>
</dbReference>
<sequence length="62" mass="6612">MSGSSMQVKPFEEVINASLRQTGESDFKSGSYRMLLCNPLASLVSSLDDNPASANVAILGYN</sequence>
<evidence type="ECO:0000313" key="2">
    <source>
        <dbReference type="Proteomes" id="UP000656319"/>
    </source>
</evidence>
<proteinExistence type="predicted"/>
<dbReference type="Proteomes" id="UP000656319">
    <property type="component" value="Unassembled WGS sequence"/>
</dbReference>
<reference evidence="1 2" key="1">
    <citation type="submission" date="2020-10" db="EMBL/GenBank/DDBJ databases">
        <authorList>
            <person name="Peeters C."/>
        </authorList>
    </citation>
    <scope>NUCLEOTIDE SEQUENCE [LARGE SCALE GENOMIC DNA]</scope>
    <source>
        <strain evidence="1 2">LMG 27952</strain>
    </source>
</reference>
<keyword evidence="2" id="KW-1185">Reference proteome</keyword>
<protein>
    <submittedName>
        <fullName evidence="1">Uncharacterized protein</fullName>
    </submittedName>
</protein>
<name>A0ABM8NZH5_9BURK</name>
<evidence type="ECO:0000313" key="1">
    <source>
        <dbReference type="EMBL" id="CAD6550663.1"/>
    </source>
</evidence>
<organism evidence="1 2">
    <name type="scientific">Paraburkholderia hiiakae</name>
    <dbReference type="NCBI Taxonomy" id="1081782"/>
    <lineage>
        <taxon>Bacteria</taxon>
        <taxon>Pseudomonadati</taxon>
        <taxon>Pseudomonadota</taxon>
        <taxon>Betaproteobacteria</taxon>
        <taxon>Burkholderiales</taxon>
        <taxon>Burkholderiaceae</taxon>
        <taxon>Paraburkholderia</taxon>
    </lineage>
</organism>
<comment type="caution">
    <text evidence="1">The sequence shown here is derived from an EMBL/GenBank/DDBJ whole genome shotgun (WGS) entry which is preliminary data.</text>
</comment>
<accession>A0ABM8NZH5</accession>